<keyword evidence="5" id="KW-0479">Metal-binding</keyword>
<dbReference type="Proteomes" id="UP001292094">
    <property type="component" value="Unassembled WGS sequence"/>
</dbReference>
<dbReference type="Pfam" id="PF13359">
    <property type="entry name" value="DDE_Tnp_4"/>
    <property type="match status" value="1"/>
</dbReference>
<sequence length="147" mass="16960">MPGVIGCLDGTLIWIRSPGGPDAELYRGRKGYFALNVMAVCDPNMMIFNIIVNWPGSAHDSRIFRESDLCDALERGEYRGVLLGDKGYRCTSYLFTPLRQPETARERRYNYAHTRTRNLIEWTFGILKTRFAVLDKSHKYHTTTHKN</sequence>
<evidence type="ECO:0000313" key="9">
    <source>
        <dbReference type="EMBL" id="KAK4304156.1"/>
    </source>
</evidence>
<dbReference type="EMBL" id="JAWZYT010002469">
    <property type="protein sequence ID" value="KAK4304156.1"/>
    <property type="molecule type" value="Genomic_DNA"/>
</dbReference>
<proteinExistence type="inferred from homology"/>
<dbReference type="GO" id="GO:0046872">
    <property type="term" value="F:metal ion binding"/>
    <property type="evidence" value="ECO:0007669"/>
    <property type="project" value="UniProtKB-KW"/>
</dbReference>
<dbReference type="GO" id="GO:0004518">
    <property type="term" value="F:nuclease activity"/>
    <property type="evidence" value="ECO:0007669"/>
    <property type="project" value="UniProtKB-KW"/>
</dbReference>
<evidence type="ECO:0000313" key="10">
    <source>
        <dbReference type="Proteomes" id="UP001292094"/>
    </source>
</evidence>
<comment type="subcellular location">
    <subcellularLocation>
        <location evidence="2">Nucleus</location>
    </subcellularLocation>
</comment>
<dbReference type="InterPro" id="IPR045249">
    <property type="entry name" value="HARBI1-like"/>
</dbReference>
<dbReference type="GO" id="GO:0005634">
    <property type="term" value="C:nucleus"/>
    <property type="evidence" value="ECO:0007669"/>
    <property type="project" value="UniProtKB-SubCell"/>
</dbReference>
<evidence type="ECO:0000256" key="1">
    <source>
        <dbReference type="ARBA" id="ARBA00001968"/>
    </source>
</evidence>
<dbReference type="PANTHER" id="PTHR22930:SF289">
    <property type="entry name" value="DDE TNP4 DOMAIN-CONTAINING PROTEIN-RELATED"/>
    <property type="match status" value="1"/>
</dbReference>
<keyword evidence="10" id="KW-1185">Reference proteome</keyword>
<evidence type="ECO:0000256" key="3">
    <source>
        <dbReference type="ARBA" id="ARBA00006958"/>
    </source>
</evidence>
<comment type="caution">
    <text evidence="9">The sequence shown here is derived from an EMBL/GenBank/DDBJ whole genome shotgun (WGS) entry which is preliminary data.</text>
</comment>
<organism evidence="9 10">
    <name type="scientific">Petrolisthes manimaculis</name>
    <dbReference type="NCBI Taxonomy" id="1843537"/>
    <lineage>
        <taxon>Eukaryota</taxon>
        <taxon>Metazoa</taxon>
        <taxon>Ecdysozoa</taxon>
        <taxon>Arthropoda</taxon>
        <taxon>Crustacea</taxon>
        <taxon>Multicrustacea</taxon>
        <taxon>Malacostraca</taxon>
        <taxon>Eumalacostraca</taxon>
        <taxon>Eucarida</taxon>
        <taxon>Decapoda</taxon>
        <taxon>Pleocyemata</taxon>
        <taxon>Anomura</taxon>
        <taxon>Galatheoidea</taxon>
        <taxon>Porcellanidae</taxon>
        <taxon>Petrolisthes</taxon>
    </lineage>
</organism>
<comment type="similarity">
    <text evidence="3">Belongs to the HARBI1 family.</text>
</comment>
<name>A0AAE1PA98_9EUCA</name>
<evidence type="ECO:0000256" key="6">
    <source>
        <dbReference type="ARBA" id="ARBA00022801"/>
    </source>
</evidence>
<evidence type="ECO:0000256" key="4">
    <source>
        <dbReference type="ARBA" id="ARBA00022722"/>
    </source>
</evidence>
<feature type="domain" description="DDE Tnp4" evidence="8">
    <location>
        <begin position="8"/>
        <end position="141"/>
    </location>
</feature>
<evidence type="ECO:0000256" key="7">
    <source>
        <dbReference type="ARBA" id="ARBA00023242"/>
    </source>
</evidence>
<evidence type="ECO:0000259" key="8">
    <source>
        <dbReference type="Pfam" id="PF13359"/>
    </source>
</evidence>
<keyword evidence="4" id="KW-0540">Nuclease</keyword>
<reference evidence="9" key="1">
    <citation type="submission" date="2023-11" db="EMBL/GenBank/DDBJ databases">
        <title>Genome assemblies of two species of porcelain crab, Petrolisthes cinctipes and Petrolisthes manimaculis (Anomura: Porcellanidae).</title>
        <authorList>
            <person name="Angst P."/>
        </authorList>
    </citation>
    <scope>NUCLEOTIDE SEQUENCE</scope>
    <source>
        <strain evidence="9">PB745_02</strain>
        <tissue evidence="9">Gill</tissue>
    </source>
</reference>
<evidence type="ECO:0000256" key="5">
    <source>
        <dbReference type="ARBA" id="ARBA00022723"/>
    </source>
</evidence>
<gene>
    <name evidence="9" type="ORF">Pmani_023876</name>
</gene>
<dbReference type="GO" id="GO:0016787">
    <property type="term" value="F:hydrolase activity"/>
    <property type="evidence" value="ECO:0007669"/>
    <property type="project" value="UniProtKB-KW"/>
</dbReference>
<dbReference type="AlphaFoldDB" id="A0AAE1PA98"/>
<dbReference type="InterPro" id="IPR027806">
    <property type="entry name" value="HARBI1_dom"/>
</dbReference>
<comment type="cofactor">
    <cofactor evidence="1">
        <name>a divalent metal cation</name>
        <dbReference type="ChEBI" id="CHEBI:60240"/>
    </cofactor>
</comment>
<accession>A0AAE1PA98</accession>
<evidence type="ECO:0000256" key="2">
    <source>
        <dbReference type="ARBA" id="ARBA00004123"/>
    </source>
</evidence>
<protein>
    <recommendedName>
        <fullName evidence="8">DDE Tnp4 domain-containing protein</fullName>
    </recommendedName>
</protein>
<keyword evidence="7" id="KW-0539">Nucleus</keyword>
<dbReference type="PANTHER" id="PTHR22930">
    <property type="match status" value="1"/>
</dbReference>
<keyword evidence="6" id="KW-0378">Hydrolase</keyword>